<sequence length="174" mass="18857">MGPMSDVDTLLDPAPPPKSAFWTVVETAMILAFIGMLAVMLIQVVSRYALAIGVPWTDEASRYLYITQIFLGLAVAERYGMNIRVTLVLDMLSTRIRSVIEAIGYLLTIAIAVAVLFGAMRMINQTGNVAASTLPVTMAWLYGVQALGLALYITLLAKDVVATFRRTSSEAHAS</sequence>
<keyword evidence="4 9" id="KW-0997">Cell inner membrane</keyword>
<keyword evidence="3" id="KW-1003">Cell membrane</keyword>
<feature type="transmembrane region" description="Helical" evidence="9">
    <location>
        <begin position="99"/>
        <end position="119"/>
    </location>
</feature>
<feature type="transmembrane region" description="Helical" evidence="9">
    <location>
        <begin position="139"/>
        <end position="157"/>
    </location>
</feature>
<accession>A0A3S9B7H9</accession>
<keyword evidence="6 9" id="KW-1133">Transmembrane helix</keyword>
<evidence type="ECO:0000256" key="2">
    <source>
        <dbReference type="ARBA" id="ARBA00022448"/>
    </source>
</evidence>
<protein>
    <recommendedName>
        <fullName evidence="9">TRAP transporter small permease protein</fullName>
    </recommendedName>
</protein>
<dbReference type="InterPro" id="IPR007387">
    <property type="entry name" value="TRAP_DctQ"/>
</dbReference>
<keyword evidence="7 9" id="KW-0472">Membrane</keyword>
<evidence type="ECO:0000256" key="6">
    <source>
        <dbReference type="ARBA" id="ARBA00022989"/>
    </source>
</evidence>
<comment type="similarity">
    <text evidence="8 9">Belongs to the TRAP transporter small permease family.</text>
</comment>
<name>A0A3S9B7H9_9HYPH</name>
<gene>
    <name evidence="11" type="ORF">D5400_17900</name>
</gene>
<evidence type="ECO:0000256" key="8">
    <source>
        <dbReference type="ARBA" id="ARBA00038436"/>
    </source>
</evidence>
<dbReference type="AlphaFoldDB" id="A0A3S9B7H9"/>
<dbReference type="GO" id="GO:0015740">
    <property type="term" value="P:C4-dicarboxylate transport"/>
    <property type="evidence" value="ECO:0007669"/>
    <property type="project" value="TreeGrafter"/>
</dbReference>
<evidence type="ECO:0000313" key="12">
    <source>
        <dbReference type="Proteomes" id="UP000268192"/>
    </source>
</evidence>
<keyword evidence="2 9" id="KW-0813">Transport</keyword>
<evidence type="ECO:0000256" key="1">
    <source>
        <dbReference type="ARBA" id="ARBA00004429"/>
    </source>
</evidence>
<comment type="function">
    <text evidence="9">Part of the tripartite ATP-independent periplasmic (TRAP) transport system.</text>
</comment>
<dbReference type="GO" id="GO:0022857">
    <property type="term" value="F:transmembrane transporter activity"/>
    <property type="evidence" value="ECO:0007669"/>
    <property type="project" value="UniProtKB-UniRule"/>
</dbReference>
<keyword evidence="5 9" id="KW-0812">Transmembrane</keyword>
<dbReference type="EMBL" id="CP032509">
    <property type="protein sequence ID" value="AZN72900.1"/>
    <property type="molecule type" value="Genomic_DNA"/>
</dbReference>
<dbReference type="Proteomes" id="UP000268192">
    <property type="component" value="Chromosome"/>
</dbReference>
<evidence type="ECO:0000313" key="11">
    <source>
        <dbReference type="EMBL" id="AZN72900.1"/>
    </source>
</evidence>
<dbReference type="PANTHER" id="PTHR35011:SF2">
    <property type="entry name" value="2,3-DIKETO-L-GULONATE TRAP TRANSPORTER SMALL PERMEASE PROTEIN YIAM"/>
    <property type="match status" value="1"/>
</dbReference>
<feature type="transmembrane region" description="Helical" evidence="9">
    <location>
        <begin position="20"/>
        <end position="42"/>
    </location>
</feature>
<evidence type="ECO:0000256" key="5">
    <source>
        <dbReference type="ARBA" id="ARBA00022692"/>
    </source>
</evidence>
<dbReference type="GO" id="GO:0005886">
    <property type="term" value="C:plasma membrane"/>
    <property type="evidence" value="ECO:0007669"/>
    <property type="project" value="UniProtKB-SubCell"/>
</dbReference>
<dbReference type="InterPro" id="IPR055348">
    <property type="entry name" value="DctQ"/>
</dbReference>
<dbReference type="PANTHER" id="PTHR35011">
    <property type="entry name" value="2,3-DIKETO-L-GULONATE TRAP TRANSPORTER SMALL PERMEASE PROTEIN YIAM"/>
    <property type="match status" value="1"/>
</dbReference>
<evidence type="ECO:0000259" key="10">
    <source>
        <dbReference type="Pfam" id="PF04290"/>
    </source>
</evidence>
<feature type="domain" description="Tripartite ATP-independent periplasmic transporters DctQ component" evidence="10">
    <location>
        <begin position="36"/>
        <end position="165"/>
    </location>
</feature>
<evidence type="ECO:0000256" key="3">
    <source>
        <dbReference type="ARBA" id="ARBA00022475"/>
    </source>
</evidence>
<evidence type="ECO:0000256" key="4">
    <source>
        <dbReference type="ARBA" id="ARBA00022519"/>
    </source>
</evidence>
<organism evidence="11 12">
    <name type="scientific">Georhizobium profundi</name>
    <dbReference type="NCBI Taxonomy" id="2341112"/>
    <lineage>
        <taxon>Bacteria</taxon>
        <taxon>Pseudomonadati</taxon>
        <taxon>Pseudomonadota</taxon>
        <taxon>Alphaproteobacteria</taxon>
        <taxon>Hyphomicrobiales</taxon>
        <taxon>Rhizobiaceae</taxon>
        <taxon>Georhizobium</taxon>
    </lineage>
</organism>
<evidence type="ECO:0000256" key="7">
    <source>
        <dbReference type="ARBA" id="ARBA00023136"/>
    </source>
</evidence>
<reference evidence="11 12" key="1">
    <citation type="submission" date="2018-09" db="EMBL/GenBank/DDBJ databases">
        <title>Marinorhizobium profundi gen. nov., sp. nov., isolated from a deep-sea sediment sample from the New Britain Trench and proposal of Marinorhizobiaceae fam. nov. in the order Rhizobiales of the class Alphaproteobacteria.</title>
        <authorList>
            <person name="Cao J."/>
        </authorList>
    </citation>
    <scope>NUCLEOTIDE SEQUENCE [LARGE SCALE GENOMIC DNA]</scope>
    <source>
        <strain evidence="11 12">WS11</strain>
    </source>
</reference>
<comment type="subunit">
    <text evidence="9">The complex comprises the extracytoplasmic solute receptor protein and the two transmembrane proteins.</text>
</comment>
<dbReference type="Pfam" id="PF04290">
    <property type="entry name" value="DctQ"/>
    <property type="match status" value="1"/>
</dbReference>
<keyword evidence="12" id="KW-1185">Reference proteome</keyword>
<evidence type="ECO:0000256" key="9">
    <source>
        <dbReference type="RuleBase" id="RU369079"/>
    </source>
</evidence>
<dbReference type="KEGG" id="abaw:D5400_17900"/>
<proteinExistence type="inferred from homology"/>
<comment type="caution">
    <text evidence="9">Lacks conserved residue(s) required for the propagation of feature annotation.</text>
</comment>
<comment type="subcellular location">
    <subcellularLocation>
        <location evidence="1 9">Cell inner membrane</location>
        <topology evidence="1 9">Multi-pass membrane protein</topology>
    </subcellularLocation>
</comment>